<comment type="caution">
    <text evidence="3">The sequence shown here is derived from an EMBL/GenBank/DDBJ whole genome shotgun (WGS) entry which is preliminary data.</text>
</comment>
<evidence type="ECO:0000259" key="2">
    <source>
        <dbReference type="Pfam" id="PF00857"/>
    </source>
</evidence>
<sequence>MNPVLVIIDIQRDYFPGGRHPLVGPDAAADAASAVLVHQRGQGDPVIHVRHESPQGGGFLEVGTPGAEIDDRVAPIGDETVIVKHAPNSFVGTDLHDRLQELGERPLLVVGMMTSMCVDATVRAAIDLGYDVSVVADACAAPDLSFGGTDVDGATVHAAFVAALAGAGATIATSAEVVAAA</sequence>
<evidence type="ECO:0000313" key="3">
    <source>
        <dbReference type="EMBL" id="MDU0326483.1"/>
    </source>
</evidence>
<reference evidence="3 4" key="1">
    <citation type="submission" date="2023-09" db="EMBL/GenBank/DDBJ databases">
        <title>Microbacterium fusihabitans sp. nov., Microbacterium phycihabitans sp. nov., and Microbacterium cervinum sp. nov., isolated from dried seaweeds of beach.</title>
        <authorList>
            <person name="Lee S.D."/>
        </authorList>
    </citation>
    <scope>NUCLEOTIDE SEQUENCE [LARGE SCALE GENOMIC DNA]</scope>
    <source>
        <strain evidence="3 4">KSW2-21</strain>
    </source>
</reference>
<proteinExistence type="predicted"/>
<protein>
    <submittedName>
        <fullName evidence="3">Cysteine hydrolase family protein</fullName>
        <ecNumber evidence="3">3.-.-.-</ecNumber>
    </submittedName>
</protein>
<accession>A0ABU3RVK6</accession>
<keyword evidence="4" id="KW-1185">Reference proteome</keyword>
<dbReference type="Proteomes" id="UP001256673">
    <property type="component" value="Unassembled WGS sequence"/>
</dbReference>
<name>A0ABU3RVK6_9MICO</name>
<dbReference type="PANTHER" id="PTHR43540">
    <property type="entry name" value="PEROXYUREIDOACRYLATE/UREIDOACRYLATE AMIDOHYDROLASE-RELATED"/>
    <property type="match status" value="1"/>
</dbReference>
<dbReference type="CDD" id="cd01014">
    <property type="entry name" value="nicotinamidase_related"/>
    <property type="match status" value="1"/>
</dbReference>
<dbReference type="SUPFAM" id="SSF52499">
    <property type="entry name" value="Isochorismatase-like hydrolases"/>
    <property type="match status" value="1"/>
</dbReference>
<dbReference type="RefSeq" id="WP_316001063.1">
    <property type="nucleotide sequence ID" value="NZ_JAWDIU010000001.1"/>
</dbReference>
<dbReference type="InterPro" id="IPR000868">
    <property type="entry name" value="Isochorismatase-like_dom"/>
</dbReference>
<feature type="domain" description="Isochorismatase-like" evidence="2">
    <location>
        <begin position="4"/>
        <end position="175"/>
    </location>
</feature>
<dbReference type="PANTHER" id="PTHR43540:SF1">
    <property type="entry name" value="ISOCHORISMATASE HYDROLASE"/>
    <property type="match status" value="1"/>
</dbReference>
<evidence type="ECO:0000256" key="1">
    <source>
        <dbReference type="ARBA" id="ARBA00022801"/>
    </source>
</evidence>
<organism evidence="3 4">
    <name type="scientific">Microbacterium algihabitans</name>
    <dbReference type="NCBI Taxonomy" id="3075992"/>
    <lineage>
        <taxon>Bacteria</taxon>
        <taxon>Bacillati</taxon>
        <taxon>Actinomycetota</taxon>
        <taxon>Actinomycetes</taxon>
        <taxon>Micrococcales</taxon>
        <taxon>Microbacteriaceae</taxon>
        <taxon>Microbacterium</taxon>
    </lineage>
</organism>
<dbReference type="GO" id="GO:0016787">
    <property type="term" value="F:hydrolase activity"/>
    <property type="evidence" value="ECO:0007669"/>
    <property type="project" value="UniProtKB-KW"/>
</dbReference>
<dbReference type="InterPro" id="IPR036380">
    <property type="entry name" value="Isochorismatase-like_sf"/>
</dbReference>
<dbReference type="EC" id="3.-.-.-" evidence="3"/>
<dbReference type="Pfam" id="PF00857">
    <property type="entry name" value="Isochorismatase"/>
    <property type="match status" value="1"/>
</dbReference>
<keyword evidence="1 3" id="KW-0378">Hydrolase</keyword>
<evidence type="ECO:0000313" key="4">
    <source>
        <dbReference type="Proteomes" id="UP001256673"/>
    </source>
</evidence>
<dbReference type="Gene3D" id="3.40.50.850">
    <property type="entry name" value="Isochorismatase-like"/>
    <property type="match status" value="1"/>
</dbReference>
<dbReference type="EMBL" id="JAWDIU010000001">
    <property type="protein sequence ID" value="MDU0326483.1"/>
    <property type="molecule type" value="Genomic_DNA"/>
</dbReference>
<dbReference type="InterPro" id="IPR050272">
    <property type="entry name" value="Isochorismatase-like_hydrls"/>
</dbReference>
<gene>
    <name evidence="3" type="ORF">RWH43_06880</name>
</gene>